<feature type="region of interest" description="Disordered" evidence="1">
    <location>
        <begin position="26"/>
        <end position="80"/>
    </location>
</feature>
<accession>A0A397TL65</accession>
<dbReference type="Proteomes" id="UP000265703">
    <property type="component" value="Unassembled WGS sequence"/>
</dbReference>
<dbReference type="AlphaFoldDB" id="A0A397TL65"/>
<proteinExistence type="predicted"/>
<dbReference type="EMBL" id="QKYT01000032">
    <property type="protein sequence ID" value="RIA97235.1"/>
    <property type="molecule type" value="Genomic_DNA"/>
</dbReference>
<protein>
    <submittedName>
        <fullName evidence="2">Uncharacterized protein</fullName>
    </submittedName>
</protein>
<sequence length="80" mass="9343">MVVGSENHINAIIECLLNIANPLQHKEKGRPANKRYLSAIENHSNHSSNKNRNIQEETSDARRKRNKRQYSICKSWYHDS</sequence>
<comment type="caution">
    <text evidence="2">The sequence shown here is derived from an EMBL/GenBank/DDBJ whole genome shotgun (WGS) entry which is preliminary data.</text>
</comment>
<organism evidence="2 3">
    <name type="scientific">Glomus cerebriforme</name>
    <dbReference type="NCBI Taxonomy" id="658196"/>
    <lineage>
        <taxon>Eukaryota</taxon>
        <taxon>Fungi</taxon>
        <taxon>Fungi incertae sedis</taxon>
        <taxon>Mucoromycota</taxon>
        <taxon>Glomeromycotina</taxon>
        <taxon>Glomeromycetes</taxon>
        <taxon>Glomerales</taxon>
        <taxon>Glomeraceae</taxon>
        <taxon>Glomus</taxon>
    </lineage>
</organism>
<keyword evidence="3" id="KW-1185">Reference proteome</keyword>
<evidence type="ECO:0000313" key="3">
    <source>
        <dbReference type="Proteomes" id="UP000265703"/>
    </source>
</evidence>
<evidence type="ECO:0000313" key="2">
    <source>
        <dbReference type="EMBL" id="RIA97235.1"/>
    </source>
</evidence>
<name>A0A397TL65_9GLOM</name>
<reference evidence="2 3" key="1">
    <citation type="submission" date="2018-06" db="EMBL/GenBank/DDBJ databases">
        <title>Comparative genomics reveals the genomic features of Rhizophagus irregularis, R. cerebriforme, R. diaphanum and Gigaspora rosea, and their symbiotic lifestyle signature.</title>
        <authorList>
            <person name="Morin E."/>
            <person name="San Clemente H."/>
            <person name="Chen E.C.H."/>
            <person name="De La Providencia I."/>
            <person name="Hainaut M."/>
            <person name="Kuo A."/>
            <person name="Kohler A."/>
            <person name="Murat C."/>
            <person name="Tang N."/>
            <person name="Roy S."/>
            <person name="Loubradou J."/>
            <person name="Henrissat B."/>
            <person name="Grigoriev I.V."/>
            <person name="Corradi N."/>
            <person name="Roux C."/>
            <person name="Martin F.M."/>
        </authorList>
    </citation>
    <scope>NUCLEOTIDE SEQUENCE [LARGE SCALE GENOMIC DNA]</scope>
    <source>
        <strain evidence="2 3">DAOM 227022</strain>
    </source>
</reference>
<evidence type="ECO:0000256" key="1">
    <source>
        <dbReference type="SAM" id="MobiDB-lite"/>
    </source>
</evidence>
<dbReference type="STRING" id="658196.A0A397TL65"/>
<gene>
    <name evidence="2" type="ORF">C1645_814310</name>
</gene>
<dbReference type="OrthoDB" id="2441867at2759"/>